<evidence type="ECO:0000313" key="1">
    <source>
        <dbReference type="EMBL" id="SPD05656.1"/>
    </source>
</evidence>
<dbReference type="AlphaFoldDB" id="A0A2N9GTB4"/>
<accession>A0A2N9GTB4</accession>
<proteinExistence type="predicted"/>
<gene>
    <name evidence="1" type="ORF">FSB_LOCUS33538</name>
</gene>
<name>A0A2N9GTB4_FAGSY</name>
<reference evidence="1" key="1">
    <citation type="submission" date="2018-02" db="EMBL/GenBank/DDBJ databases">
        <authorList>
            <person name="Cohen D.B."/>
            <person name="Kent A.D."/>
        </authorList>
    </citation>
    <scope>NUCLEOTIDE SEQUENCE</scope>
</reference>
<sequence>MGVVVEKKVWCGSRSPEARTKLLPRLVLASRSRSTPWVVWVAVGCYCMSSSTSTATSRIRQPLICLWKADLNQGKLWEKEKLGTELVVGTENPNPNPLLLSVTVINRLHNRTGDTGNQENRVEIQVHVRGPLFPQKLQPQLHRLHDFLQQHRHTQSKLPFPFLN</sequence>
<protein>
    <submittedName>
        <fullName evidence="1">Uncharacterized protein</fullName>
    </submittedName>
</protein>
<organism evidence="1">
    <name type="scientific">Fagus sylvatica</name>
    <name type="common">Beechnut</name>
    <dbReference type="NCBI Taxonomy" id="28930"/>
    <lineage>
        <taxon>Eukaryota</taxon>
        <taxon>Viridiplantae</taxon>
        <taxon>Streptophyta</taxon>
        <taxon>Embryophyta</taxon>
        <taxon>Tracheophyta</taxon>
        <taxon>Spermatophyta</taxon>
        <taxon>Magnoliopsida</taxon>
        <taxon>eudicotyledons</taxon>
        <taxon>Gunneridae</taxon>
        <taxon>Pentapetalae</taxon>
        <taxon>rosids</taxon>
        <taxon>fabids</taxon>
        <taxon>Fagales</taxon>
        <taxon>Fagaceae</taxon>
        <taxon>Fagus</taxon>
    </lineage>
</organism>
<dbReference type="EMBL" id="OIVN01002684">
    <property type="protein sequence ID" value="SPD05656.1"/>
    <property type="molecule type" value="Genomic_DNA"/>
</dbReference>